<name>A0ABQ1PIJ2_9BACI</name>
<organism evidence="1 2">
    <name type="scientific">Pontibacillus salipaludis</name>
    <dbReference type="NCBI Taxonomy" id="1697394"/>
    <lineage>
        <taxon>Bacteria</taxon>
        <taxon>Bacillati</taxon>
        <taxon>Bacillota</taxon>
        <taxon>Bacilli</taxon>
        <taxon>Bacillales</taxon>
        <taxon>Bacillaceae</taxon>
        <taxon>Pontibacillus</taxon>
    </lineage>
</organism>
<proteinExistence type="predicted"/>
<comment type="caution">
    <text evidence="1">The sequence shown here is derived from an EMBL/GenBank/DDBJ whole genome shotgun (WGS) entry which is preliminary data.</text>
</comment>
<sequence length="119" mass="13959">MSANEMTEKEKEIKKEFNRLRRILKKFDIEKNRLSTAEGLLHESAFMRVTLQELKEDINQNGAIDEMPQGDYSIMRESPSVKTYNTMVQRYATVNKEIFSLLPKDQSKADDDFESFVMK</sequence>
<evidence type="ECO:0000313" key="2">
    <source>
        <dbReference type="Proteomes" id="UP000642571"/>
    </source>
</evidence>
<dbReference type="RefSeq" id="WP_188649920.1">
    <property type="nucleotide sequence ID" value="NZ_BMIN01000001.1"/>
</dbReference>
<accession>A0ABQ1PIJ2</accession>
<dbReference type="EMBL" id="BMIN01000001">
    <property type="protein sequence ID" value="GGC97847.1"/>
    <property type="molecule type" value="Genomic_DNA"/>
</dbReference>
<gene>
    <name evidence="1" type="ORF">GCM10011389_01220</name>
</gene>
<protein>
    <submittedName>
        <fullName evidence="1">Uncharacterized protein</fullName>
    </submittedName>
</protein>
<reference evidence="2" key="1">
    <citation type="journal article" date="2019" name="Int. J. Syst. Evol. Microbiol.">
        <title>The Global Catalogue of Microorganisms (GCM) 10K type strain sequencing project: providing services to taxonomists for standard genome sequencing and annotation.</title>
        <authorList>
            <consortium name="The Broad Institute Genomics Platform"/>
            <consortium name="The Broad Institute Genome Sequencing Center for Infectious Disease"/>
            <person name="Wu L."/>
            <person name="Ma J."/>
        </authorList>
    </citation>
    <scope>NUCLEOTIDE SEQUENCE [LARGE SCALE GENOMIC DNA]</scope>
    <source>
        <strain evidence="2">CGMCC 1.15353</strain>
    </source>
</reference>
<dbReference type="Proteomes" id="UP000642571">
    <property type="component" value="Unassembled WGS sequence"/>
</dbReference>
<keyword evidence="2" id="KW-1185">Reference proteome</keyword>
<evidence type="ECO:0000313" key="1">
    <source>
        <dbReference type="EMBL" id="GGC97847.1"/>
    </source>
</evidence>